<dbReference type="SUPFAM" id="SSF54826">
    <property type="entry name" value="Enolase N-terminal domain-like"/>
    <property type="match status" value="1"/>
</dbReference>
<protein>
    <submittedName>
        <fullName evidence="1">Uncharacterized protein</fullName>
    </submittedName>
</protein>
<dbReference type="Proteomes" id="UP000671862">
    <property type="component" value="Chromosome"/>
</dbReference>
<accession>A0ABX7SA87</accession>
<dbReference type="RefSeq" id="WP_207567532.1">
    <property type="nucleotide sequence ID" value="NZ_CP071446.1"/>
</dbReference>
<dbReference type="EMBL" id="CP071446">
    <property type="protein sequence ID" value="QTA38815.1"/>
    <property type="molecule type" value="Genomic_DNA"/>
</dbReference>
<gene>
    <name evidence="1" type="ORF">JYK00_04725</name>
</gene>
<organism evidence="1 2">
    <name type="scientific">Thermosipho ferrireducens</name>
    <dbReference type="NCBI Taxonomy" id="2571116"/>
    <lineage>
        <taxon>Bacteria</taxon>
        <taxon>Thermotogati</taxon>
        <taxon>Thermotogota</taxon>
        <taxon>Thermotogae</taxon>
        <taxon>Thermotogales</taxon>
        <taxon>Fervidobacteriaceae</taxon>
        <taxon>Thermosipho</taxon>
    </lineage>
</organism>
<dbReference type="InterPro" id="IPR029017">
    <property type="entry name" value="Enolase-like_N"/>
</dbReference>
<name>A0ABX7SA87_9BACT</name>
<reference evidence="1 2" key="1">
    <citation type="submission" date="2021-03" db="EMBL/GenBank/DDBJ databases">
        <title>Thermosipho ferrireducens sp.nov., an anaerobic thermophilic iron-reducing bacterium isolated from a deep-sea hydrothermal sulfide deposits.</title>
        <authorList>
            <person name="Zeng X."/>
            <person name="Chen Y."/>
            <person name="Shao Z."/>
        </authorList>
    </citation>
    <scope>NUCLEOTIDE SEQUENCE [LARGE SCALE GENOMIC DNA]</scope>
    <source>
        <strain evidence="1 2">JL129W03</strain>
    </source>
</reference>
<proteinExistence type="predicted"/>
<evidence type="ECO:0000313" key="1">
    <source>
        <dbReference type="EMBL" id="QTA38815.1"/>
    </source>
</evidence>
<evidence type="ECO:0000313" key="2">
    <source>
        <dbReference type="Proteomes" id="UP000671862"/>
    </source>
</evidence>
<keyword evidence="2" id="KW-1185">Reference proteome</keyword>
<sequence length="181" mass="21219">MKFFYNLARSEFGEYVVVEVTDGNNSGLGAIFPEKVRGENYKTIMGAIEEYRPIVEKADYEDAFWIVDKLNLHFPDHPKVTFAIDAAFRELYSKISGISLEKLIGYPIVQEHKNLEKYKSKIYPEYLGSLNIVKDIPKIYEDNFIFVLTKYPHGEMWEVLKALSTNYQYTEVMTWKERLFS</sequence>
<dbReference type="Gene3D" id="3.30.390.10">
    <property type="entry name" value="Enolase-like, N-terminal domain"/>
    <property type="match status" value="1"/>
</dbReference>